<keyword evidence="5" id="KW-0133">Cell shape</keyword>
<dbReference type="EMBL" id="SMYL01000013">
    <property type="protein sequence ID" value="TDK61317.1"/>
    <property type="molecule type" value="Genomic_DNA"/>
</dbReference>
<dbReference type="PANTHER" id="PTHR37484:SF1">
    <property type="entry name" value="ROD SHAPE-DETERMINING PROTEIN MRED"/>
    <property type="match status" value="1"/>
</dbReference>
<proteinExistence type="inferred from homology"/>
<name>A0A4R5VRX9_9BURK</name>
<comment type="similarity">
    <text evidence="2">Belongs to the MreD family.</text>
</comment>
<sequence length="170" mass="19420">MNQPHYILLPASPLFIFSSLLIAFLMNFLPWGNMVFVPDFVALVLVFWSIHQPRKVGIGVAFVMGLLMDVHTASLLGENALAYTLLSYFAITIHRRVLWFTPMTQTLHVFPLFLLTQVIQSLIQLMVNGKFPGWLFFSESFVTAALWPVATWLLLAPQRRSVDRDDTRPI</sequence>
<organism evidence="9 10">
    <name type="scientific">Sapientia aquatica</name>
    <dbReference type="NCBI Taxonomy" id="1549640"/>
    <lineage>
        <taxon>Bacteria</taxon>
        <taxon>Pseudomonadati</taxon>
        <taxon>Pseudomonadota</taxon>
        <taxon>Betaproteobacteria</taxon>
        <taxon>Burkholderiales</taxon>
        <taxon>Oxalobacteraceae</taxon>
        <taxon>Sapientia</taxon>
    </lineage>
</organism>
<dbReference type="PIRSF" id="PIRSF018472">
    <property type="entry name" value="MreD_proteobac"/>
    <property type="match status" value="1"/>
</dbReference>
<dbReference type="InterPro" id="IPR026034">
    <property type="entry name" value="MreD_proteobac"/>
</dbReference>
<feature type="transmembrane region" description="Helical" evidence="8">
    <location>
        <begin position="133"/>
        <end position="155"/>
    </location>
</feature>
<evidence type="ECO:0000313" key="10">
    <source>
        <dbReference type="Proteomes" id="UP000294829"/>
    </source>
</evidence>
<dbReference type="GO" id="GO:0005886">
    <property type="term" value="C:plasma membrane"/>
    <property type="evidence" value="ECO:0007669"/>
    <property type="project" value="UniProtKB-SubCell"/>
</dbReference>
<keyword evidence="3" id="KW-1003">Cell membrane</keyword>
<comment type="caution">
    <text evidence="9">The sequence shown here is derived from an EMBL/GenBank/DDBJ whole genome shotgun (WGS) entry which is preliminary data.</text>
</comment>
<keyword evidence="4 8" id="KW-0812">Transmembrane</keyword>
<dbReference type="NCBIfam" id="TIGR03426">
    <property type="entry name" value="shape_MreD"/>
    <property type="match status" value="1"/>
</dbReference>
<dbReference type="PANTHER" id="PTHR37484">
    <property type="entry name" value="ROD SHAPE-DETERMINING PROTEIN MRED"/>
    <property type="match status" value="1"/>
</dbReference>
<keyword evidence="6 8" id="KW-1133">Transmembrane helix</keyword>
<dbReference type="OrthoDB" id="5297408at2"/>
<dbReference type="AlphaFoldDB" id="A0A4R5VRX9"/>
<keyword evidence="10" id="KW-1185">Reference proteome</keyword>
<evidence type="ECO:0000256" key="2">
    <source>
        <dbReference type="ARBA" id="ARBA00007776"/>
    </source>
</evidence>
<evidence type="ECO:0000256" key="7">
    <source>
        <dbReference type="ARBA" id="ARBA00023136"/>
    </source>
</evidence>
<dbReference type="Pfam" id="PF04093">
    <property type="entry name" value="MreD"/>
    <property type="match status" value="1"/>
</dbReference>
<evidence type="ECO:0000256" key="8">
    <source>
        <dbReference type="SAM" id="Phobius"/>
    </source>
</evidence>
<dbReference type="RefSeq" id="WP_133330812.1">
    <property type="nucleotide sequence ID" value="NZ_SMYL01000013.1"/>
</dbReference>
<feature type="transmembrane region" description="Helical" evidence="8">
    <location>
        <begin position="80"/>
        <end position="97"/>
    </location>
</feature>
<evidence type="ECO:0000256" key="4">
    <source>
        <dbReference type="ARBA" id="ARBA00022692"/>
    </source>
</evidence>
<evidence type="ECO:0000256" key="5">
    <source>
        <dbReference type="ARBA" id="ARBA00022960"/>
    </source>
</evidence>
<evidence type="ECO:0000256" key="6">
    <source>
        <dbReference type="ARBA" id="ARBA00022989"/>
    </source>
</evidence>
<gene>
    <name evidence="9" type="primary">mreD</name>
    <name evidence="9" type="ORF">E2I14_17200</name>
</gene>
<dbReference type="GO" id="GO:0008360">
    <property type="term" value="P:regulation of cell shape"/>
    <property type="evidence" value="ECO:0007669"/>
    <property type="project" value="UniProtKB-KW"/>
</dbReference>
<feature type="transmembrane region" description="Helical" evidence="8">
    <location>
        <begin position="7"/>
        <end position="25"/>
    </location>
</feature>
<evidence type="ECO:0000313" key="9">
    <source>
        <dbReference type="EMBL" id="TDK61317.1"/>
    </source>
</evidence>
<dbReference type="InterPro" id="IPR007227">
    <property type="entry name" value="Cell_shape_determining_MreD"/>
</dbReference>
<evidence type="ECO:0000256" key="3">
    <source>
        <dbReference type="ARBA" id="ARBA00022475"/>
    </source>
</evidence>
<evidence type="ECO:0000256" key="1">
    <source>
        <dbReference type="ARBA" id="ARBA00004651"/>
    </source>
</evidence>
<dbReference type="Proteomes" id="UP000294829">
    <property type="component" value="Unassembled WGS sequence"/>
</dbReference>
<keyword evidence="7 8" id="KW-0472">Membrane</keyword>
<reference evidence="9 10" key="1">
    <citation type="submission" date="2019-03" db="EMBL/GenBank/DDBJ databases">
        <title>Sapientia aquatica gen. nov., sp. nov., isolated from a crater lake.</title>
        <authorList>
            <person name="Felfoldi T."/>
            <person name="Szabo A."/>
            <person name="Toth E."/>
            <person name="Schumann P."/>
            <person name="Keki Z."/>
            <person name="Marialigeti K."/>
            <person name="Mathe I."/>
        </authorList>
    </citation>
    <scope>NUCLEOTIDE SEQUENCE [LARGE SCALE GENOMIC DNA]</scope>
    <source>
        <strain evidence="9 10">SA-152</strain>
    </source>
</reference>
<protein>
    <submittedName>
        <fullName evidence="9">Rod shape-determining protein MreD</fullName>
    </submittedName>
</protein>
<comment type="subcellular location">
    <subcellularLocation>
        <location evidence="1">Cell membrane</location>
        <topology evidence="1">Multi-pass membrane protein</topology>
    </subcellularLocation>
</comment>
<accession>A0A4R5VRX9</accession>